<evidence type="ECO:0000313" key="2">
    <source>
        <dbReference type="Proteomes" id="UP000242715"/>
    </source>
</evidence>
<dbReference type="Proteomes" id="UP000242715">
    <property type="component" value="Unassembled WGS sequence"/>
</dbReference>
<dbReference type="EMBL" id="DF973383">
    <property type="protein sequence ID" value="GAU28912.1"/>
    <property type="molecule type" value="Genomic_DNA"/>
</dbReference>
<protein>
    <submittedName>
        <fullName evidence="1">Uncharacterized protein</fullName>
    </submittedName>
</protein>
<reference evidence="2" key="1">
    <citation type="journal article" date="2017" name="Front. Plant Sci.">
        <title>Climate Clever Clovers: New Paradigm to Reduce the Environmental Footprint of Ruminants by Breeding Low Methanogenic Forages Utilizing Haplotype Variation.</title>
        <authorList>
            <person name="Kaur P."/>
            <person name="Appels R."/>
            <person name="Bayer P.E."/>
            <person name="Keeble-Gagnere G."/>
            <person name="Wang J."/>
            <person name="Hirakawa H."/>
            <person name="Shirasawa K."/>
            <person name="Vercoe P."/>
            <person name="Stefanova K."/>
            <person name="Durmic Z."/>
            <person name="Nichols P."/>
            <person name="Revell C."/>
            <person name="Isobe S.N."/>
            <person name="Edwards D."/>
            <person name="Erskine W."/>
        </authorList>
    </citation>
    <scope>NUCLEOTIDE SEQUENCE [LARGE SCALE GENOMIC DNA]</scope>
    <source>
        <strain evidence="2">cv. Daliak</strain>
    </source>
</reference>
<accession>A0A2Z6MVI2</accession>
<keyword evidence="2" id="KW-1185">Reference proteome</keyword>
<sequence>MSKVRGWDDKWLYQDKSIYDFGIIVPEDLKHMMVKDLIDVNGCWSFYLLLPWLLDAVMPPTNDCNDDKVAWSGTSDVTRRGKQIGFGYGRCEFQNESELLFG</sequence>
<organism evidence="1 2">
    <name type="scientific">Trifolium subterraneum</name>
    <name type="common">Subterranean clover</name>
    <dbReference type="NCBI Taxonomy" id="3900"/>
    <lineage>
        <taxon>Eukaryota</taxon>
        <taxon>Viridiplantae</taxon>
        <taxon>Streptophyta</taxon>
        <taxon>Embryophyta</taxon>
        <taxon>Tracheophyta</taxon>
        <taxon>Spermatophyta</taxon>
        <taxon>Magnoliopsida</taxon>
        <taxon>eudicotyledons</taxon>
        <taxon>Gunneridae</taxon>
        <taxon>Pentapetalae</taxon>
        <taxon>rosids</taxon>
        <taxon>fabids</taxon>
        <taxon>Fabales</taxon>
        <taxon>Fabaceae</taxon>
        <taxon>Papilionoideae</taxon>
        <taxon>50 kb inversion clade</taxon>
        <taxon>NPAAA clade</taxon>
        <taxon>Hologalegina</taxon>
        <taxon>IRL clade</taxon>
        <taxon>Trifolieae</taxon>
        <taxon>Trifolium</taxon>
    </lineage>
</organism>
<dbReference type="AlphaFoldDB" id="A0A2Z6MVI2"/>
<proteinExistence type="predicted"/>
<name>A0A2Z6MVI2_TRISU</name>
<evidence type="ECO:0000313" key="1">
    <source>
        <dbReference type="EMBL" id="GAU28912.1"/>
    </source>
</evidence>
<gene>
    <name evidence="1" type="ORF">TSUD_59240</name>
</gene>